<dbReference type="GO" id="GO:0016491">
    <property type="term" value="F:oxidoreductase activity"/>
    <property type="evidence" value="ECO:0007669"/>
    <property type="project" value="UniProtKB-KW"/>
</dbReference>
<accession>A0A8E2DHU3</accession>
<evidence type="ECO:0000256" key="1">
    <source>
        <dbReference type="ARBA" id="ARBA00001917"/>
    </source>
</evidence>
<feature type="active site" description="Proton acceptor" evidence="4">
    <location>
        <position position="318"/>
    </location>
</feature>
<protein>
    <submittedName>
        <fullName evidence="7">FMN-dependent alpha-hydroxy acid dehydrogenase</fullName>
    </submittedName>
</protein>
<dbReference type="GO" id="GO:0010181">
    <property type="term" value="F:FMN binding"/>
    <property type="evidence" value="ECO:0007669"/>
    <property type="project" value="InterPro"/>
</dbReference>
<evidence type="ECO:0000259" key="6">
    <source>
        <dbReference type="PROSITE" id="PS51349"/>
    </source>
</evidence>
<feature type="binding site" evidence="5">
    <location>
        <position position="157"/>
    </location>
    <ligand>
        <name>FMN</name>
        <dbReference type="ChEBI" id="CHEBI:58210"/>
    </ligand>
</feature>
<dbReference type="Proteomes" id="UP000250043">
    <property type="component" value="Unassembled WGS sequence"/>
</dbReference>
<dbReference type="OrthoDB" id="25826at2759"/>
<feature type="binding site" evidence="5">
    <location>
        <position position="159"/>
    </location>
    <ligand>
        <name>glyoxylate</name>
        <dbReference type="ChEBI" id="CHEBI:36655"/>
    </ligand>
</feature>
<dbReference type="PROSITE" id="PS51349">
    <property type="entry name" value="FMN_HYDROXY_ACID_DH_2"/>
    <property type="match status" value="1"/>
</dbReference>
<dbReference type="PANTHER" id="PTHR10578:SF143">
    <property type="entry name" value="FMN-DEPENDENT ALPHA-HYDROXY ACID DEHYDROGENASE PB1A11.03"/>
    <property type="match status" value="1"/>
</dbReference>
<comment type="cofactor">
    <cofactor evidence="1">
        <name>FMN</name>
        <dbReference type="ChEBI" id="CHEBI:58210"/>
    </cofactor>
</comment>
<name>A0A8E2DHU3_9APHY</name>
<feature type="binding site" evidence="5">
    <location>
        <position position="135"/>
    </location>
    <ligand>
        <name>FMN</name>
        <dbReference type="ChEBI" id="CHEBI:58210"/>
    </ligand>
</feature>
<proteinExistence type="inferred from homology"/>
<dbReference type="PIRSF" id="PIRSF000138">
    <property type="entry name" value="Al-hdrx_acd_dh"/>
    <property type="match status" value="1"/>
</dbReference>
<dbReference type="InterPro" id="IPR000262">
    <property type="entry name" value="FMN-dep_DH"/>
</dbReference>
<feature type="domain" description="FMN hydroxy acid dehydrogenase" evidence="6">
    <location>
        <begin position="27"/>
        <end position="430"/>
    </location>
</feature>
<dbReference type="SUPFAM" id="SSF51395">
    <property type="entry name" value="FMN-linked oxidoreductases"/>
    <property type="match status" value="1"/>
</dbReference>
<feature type="binding site" evidence="5">
    <location>
        <position position="53"/>
    </location>
    <ligand>
        <name>glyoxylate</name>
        <dbReference type="ChEBI" id="CHEBI:36655"/>
    </ligand>
</feature>
<dbReference type="EMBL" id="KV722489">
    <property type="protein sequence ID" value="OCH87326.1"/>
    <property type="molecule type" value="Genomic_DNA"/>
</dbReference>
<dbReference type="InterPro" id="IPR037396">
    <property type="entry name" value="FMN_HAD"/>
</dbReference>
<comment type="similarity">
    <text evidence="3">Belongs to the FMN-dependent alpha-hydroxy acid dehydrogenase family.</text>
</comment>
<keyword evidence="2" id="KW-0560">Oxidoreductase</keyword>
<evidence type="ECO:0000313" key="8">
    <source>
        <dbReference type="Proteomes" id="UP000250043"/>
    </source>
</evidence>
<feature type="binding site" evidence="5">
    <location>
        <position position="185"/>
    </location>
    <ligand>
        <name>FMN</name>
        <dbReference type="ChEBI" id="CHEBI:58210"/>
    </ligand>
</feature>
<gene>
    <name evidence="7" type="ORF">OBBRIDRAFT_889875</name>
</gene>
<keyword evidence="8" id="KW-1185">Reference proteome</keyword>
<sequence length="432" mass="46966">MSNGLVSPSSKWSKVMRDAFQGRQRPVVGTVEVDKLEQAAREKLQDRRDAFYYVFGSAGTCSTNAANRRQFEKWGIIPRMLRDVTDRSIETTIFGVKYASPVLLAPIGVQGIVHGDAELASAAAAAKLGVPFIMSTASTRSIEAVGKASGSGPRWYQLYWPRTPEVTLSILSRAKASGFSTLVITLDTMSLGWRPHDIDTAYLPFFHGVGAQIGFTDPVFMGLHNLAPLAHDDVPEFPYDPEKIDRLITAGDKTAKLRSQLGEQWIGQVTSGTFRTWEDLKFIQDNWDGEIVLKGIQNVQDAELAVDYGINGIVVSNHGGRQVDGAIASLYALEQICKSPKVREAQASGQLTVLFDSGIRTGSDIFKALALGAQAVLYARPYMYGLAVAGQAGVENVVQSLLADFEITLGLSGYRSVSEIQGKGQEVLARME</sequence>
<organism evidence="7 8">
    <name type="scientific">Obba rivulosa</name>
    <dbReference type="NCBI Taxonomy" id="1052685"/>
    <lineage>
        <taxon>Eukaryota</taxon>
        <taxon>Fungi</taxon>
        <taxon>Dikarya</taxon>
        <taxon>Basidiomycota</taxon>
        <taxon>Agaricomycotina</taxon>
        <taxon>Agaricomycetes</taxon>
        <taxon>Polyporales</taxon>
        <taxon>Gelatoporiaceae</taxon>
        <taxon>Obba</taxon>
    </lineage>
</organism>
<evidence type="ECO:0000256" key="3">
    <source>
        <dbReference type="ARBA" id="ARBA00024042"/>
    </source>
</evidence>
<dbReference type="AlphaFoldDB" id="A0A8E2DHU3"/>
<dbReference type="PROSITE" id="PS00557">
    <property type="entry name" value="FMN_HYDROXY_ACID_DH_1"/>
    <property type="match status" value="1"/>
</dbReference>
<dbReference type="PANTHER" id="PTHR10578">
    <property type="entry name" value="S -2-HYDROXY-ACID OXIDASE-RELATED"/>
    <property type="match status" value="1"/>
</dbReference>
<reference evidence="7 8" key="1">
    <citation type="submission" date="2016-07" db="EMBL/GenBank/DDBJ databases">
        <title>Draft genome of the white-rot fungus Obba rivulosa 3A-2.</title>
        <authorList>
            <consortium name="DOE Joint Genome Institute"/>
            <person name="Miettinen O."/>
            <person name="Riley R."/>
            <person name="Acob R."/>
            <person name="Barry K."/>
            <person name="Cullen D."/>
            <person name="De Vries R."/>
            <person name="Hainaut M."/>
            <person name="Hatakka A."/>
            <person name="Henrissat B."/>
            <person name="Hilden K."/>
            <person name="Kuo R."/>
            <person name="Labutti K."/>
            <person name="Lipzen A."/>
            <person name="Makela M.R."/>
            <person name="Sandor L."/>
            <person name="Spatafora J.W."/>
            <person name="Grigoriev I.V."/>
            <person name="Hibbett D.S."/>
        </authorList>
    </citation>
    <scope>NUCLEOTIDE SEQUENCE [LARGE SCALE GENOMIC DNA]</scope>
    <source>
        <strain evidence="7 8">3A-2</strain>
    </source>
</reference>
<evidence type="ECO:0000256" key="2">
    <source>
        <dbReference type="ARBA" id="ARBA00023002"/>
    </source>
</evidence>
<dbReference type="InterPro" id="IPR013785">
    <property type="entry name" value="Aldolase_TIM"/>
</dbReference>
<feature type="binding site" evidence="5">
    <location>
        <position position="321"/>
    </location>
    <ligand>
        <name>glyoxylate</name>
        <dbReference type="ChEBI" id="CHEBI:36655"/>
    </ligand>
</feature>
<feature type="binding site" evidence="5">
    <location>
        <position position="316"/>
    </location>
    <ligand>
        <name>FMN</name>
        <dbReference type="ChEBI" id="CHEBI:58210"/>
    </ligand>
</feature>
<dbReference type="Gene3D" id="3.20.20.70">
    <property type="entry name" value="Aldolase class I"/>
    <property type="match status" value="1"/>
</dbReference>
<feature type="binding site" evidence="5">
    <location>
        <position position="194"/>
    </location>
    <ligand>
        <name>glyoxylate</name>
        <dbReference type="ChEBI" id="CHEBI:36655"/>
    </ligand>
</feature>
<evidence type="ECO:0000256" key="4">
    <source>
        <dbReference type="PIRSR" id="PIRSR000138-1"/>
    </source>
</evidence>
<feature type="binding site" evidence="5">
    <location>
        <position position="294"/>
    </location>
    <ligand>
        <name>FMN</name>
        <dbReference type="ChEBI" id="CHEBI:58210"/>
    </ligand>
</feature>
<feature type="binding site" evidence="5">
    <location>
        <position position="318"/>
    </location>
    <ligand>
        <name>glyoxylate</name>
        <dbReference type="ChEBI" id="CHEBI:36655"/>
    </ligand>
</feature>
<feature type="binding site" evidence="5">
    <location>
        <begin position="356"/>
        <end position="360"/>
    </location>
    <ligand>
        <name>FMN</name>
        <dbReference type="ChEBI" id="CHEBI:58210"/>
    </ligand>
</feature>
<evidence type="ECO:0000313" key="7">
    <source>
        <dbReference type="EMBL" id="OCH87326.1"/>
    </source>
</evidence>
<keyword evidence="5" id="KW-0285">Flavoprotein</keyword>
<evidence type="ECO:0000256" key="5">
    <source>
        <dbReference type="PIRSR" id="PIRSR000138-2"/>
    </source>
</evidence>
<dbReference type="InterPro" id="IPR008259">
    <property type="entry name" value="FMN_hydac_DH_AS"/>
</dbReference>
<dbReference type="Pfam" id="PF01070">
    <property type="entry name" value="FMN_dh"/>
    <property type="match status" value="1"/>
</dbReference>
<dbReference type="InterPro" id="IPR012133">
    <property type="entry name" value="Alpha-hydoxy_acid_DH_FMN"/>
</dbReference>
<feature type="binding site" evidence="5">
    <location>
        <begin position="106"/>
        <end position="108"/>
    </location>
    <ligand>
        <name>FMN</name>
        <dbReference type="ChEBI" id="CHEBI:58210"/>
    </ligand>
</feature>
<keyword evidence="5" id="KW-0288">FMN</keyword>